<dbReference type="EMBL" id="KI966427">
    <property type="protein sequence ID" value="EWC45344.1"/>
    <property type="molecule type" value="Genomic_DNA"/>
</dbReference>
<dbReference type="AlphaFoldDB" id="W7HQA9"/>
<reference evidence="2 3" key="1">
    <citation type="submission" date="2013-05" db="EMBL/GenBank/DDBJ databases">
        <title>Drechslerella stenobrocha genome reveals carnivorous origination and mechanical trapping mechanism of predatory fungi.</title>
        <authorList>
            <person name="Liu X."/>
            <person name="Zhang W."/>
            <person name="Liu K."/>
        </authorList>
    </citation>
    <scope>NUCLEOTIDE SEQUENCE [LARGE SCALE GENOMIC DNA]</scope>
    <source>
        <strain evidence="2 3">248</strain>
    </source>
</reference>
<evidence type="ECO:0000313" key="2">
    <source>
        <dbReference type="EMBL" id="EWC45344.1"/>
    </source>
</evidence>
<dbReference type="HOGENOM" id="CLU_1161107_0_0_1"/>
<feature type="compositionally biased region" description="Basic residues" evidence="1">
    <location>
        <begin position="17"/>
        <end position="27"/>
    </location>
</feature>
<organism evidence="2 3">
    <name type="scientific">Drechslerella stenobrocha 248</name>
    <dbReference type="NCBI Taxonomy" id="1043628"/>
    <lineage>
        <taxon>Eukaryota</taxon>
        <taxon>Fungi</taxon>
        <taxon>Dikarya</taxon>
        <taxon>Ascomycota</taxon>
        <taxon>Pezizomycotina</taxon>
        <taxon>Orbiliomycetes</taxon>
        <taxon>Orbiliales</taxon>
        <taxon>Orbiliaceae</taxon>
        <taxon>Drechslerella</taxon>
    </lineage>
</organism>
<gene>
    <name evidence="2" type="ORF">DRE_00743</name>
</gene>
<sequence>MTRVRPEPAKTSSSKSQAKKAKARRKLLAAAAPTSQPGEPSNLVLDGFKKNMKFKTIYKAFQRRGVTDRGQIARQMQEQWGSCPKYTDALRSYWENLQVEQTEHFAMLRREDRKNRKLQADKQASEAIPIEQDIPAHPSTWPEAEPGVEGMQMKPKTTLFRFRRNEAKIPDFDTWKDDQQDGGVLRTKAWDGGNNSVRVAPTVSSVEATRSNVMPDYEDHLRVNLGTLLENAKVRKPKK</sequence>
<evidence type="ECO:0000313" key="3">
    <source>
        <dbReference type="Proteomes" id="UP000024837"/>
    </source>
</evidence>
<dbReference type="Proteomes" id="UP000024837">
    <property type="component" value="Unassembled WGS sequence"/>
</dbReference>
<name>W7HQA9_9PEZI</name>
<feature type="region of interest" description="Disordered" evidence="1">
    <location>
        <begin position="1"/>
        <end position="43"/>
    </location>
</feature>
<accession>W7HQA9</accession>
<proteinExistence type="predicted"/>
<evidence type="ECO:0000256" key="1">
    <source>
        <dbReference type="SAM" id="MobiDB-lite"/>
    </source>
</evidence>
<keyword evidence="3" id="KW-1185">Reference proteome</keyword>
<protein>
    <submittedName>
        <fullName evidence="2">Uncharacterized protein</fullName>
    </submittedName>
</protein>
<dbReference type="OrthoDB" id="5369536at2759"/>